<evidence type="ECO:0000256" key="1">
    <source>
        <dbReference type="SAM" id="MobiDB-lite"/>
    </source>
</evidence>
<feature type="non-terminal residue" evidence="2">
    <location>
        <position position="1"/>
    </location>
</feature>
<protein>
    <submittedName>
        <fullName evidence="2">Uncharacterized protein</fullName>
    </submittedName>
</protein>
<accession>A0A813H0T0</accession>
<organism evidence="2 3">
    <name type="scientific">Polarella glacialis</name>
    <name type="common">Dinoflagellate</name>
    <dbReference type="NCBI Taxonomy" id="89957"/>
    <lineage>
        <taxon>Eukaryota</taxon>
        <taxon>Sar</taxon>
        <taxon>Alveolata</taxon>
        <taxon>Dinophyceae</taxon>
        <taxon>Suessiales</taxon>
        <taxon>Suessiaceae</taxon>
        <taxon>Polarella</taxon>
    </lineage>
</organism>
<feature type="region of interest" description="Disordered" evidence="1">
    <location>
        <begin position="38"/>
        <end position="64"/>
    </location>
</feature>
<comment type="caution">
    <text evidence="2">The sequence shown here is derived from an EMBL/GenBank/DDBJ whole genome shotgun (WGS) entry which is preliminary data.</text>
</comment>
<dbReference type="Gene3D" id="3.90.245.10">
    <property type="entry name" value="Ribonucleoside hydrolase-like"/>
    <property type="match status" value="1"/>
</dbReference>
<proteinExistence type="predicted"/>
<dbReference type="GO" id="GO:0016799">
    <property type="term" value="F:hydrolase activity, hydrolyzing N-glycosyl compounds"/>
    <property type="evidence" value="ECO:0007669"/>
    <property type="project" value="InterPro"/>
</dbReference>
<sequence>DSGFLGNQPGVICAMEGKRSKVGRFLGAVCHWEFVESREQPAENKASLPESKKRKRRPEDPLPKSCDVHVEVELKGEITRGQTVVDWGTSCEGAERQRRVCWAEELDVEMFCQMLRETVAA</sequence>
<evidence type="ECO:0000313" key="2">
    <source>
        <dbReference type="EMBL" id="CAE8631299.1"/>
    </source>
</evidence>
<name>A0A813H0T0_POLGL</name>
<dbReference type="SUPFAM" id="SSF53590">
    <property type="entry name" value="Nucleoside hydrolase"/>
    <property type="match status" value="1"/>
</dbReference>
<dbReference type="InterPro" id="IPR036452">
    <property type="entry name" value="Ribo_hydro-like"/>
</dbReference>
<evidence type="ECO:0000313" key="3">
    <source>
        <dbReference type="Proteomes" id="UP000626109"/>
    </source>
</evidence>
<dbReference type="EMBL" id="CAJNNW010000809">
    <property type="protein sequence ID" value="CAE8631299.1"/>
    <property type="molecule type" value="Genomic_DNA"/>
</dbReference>
<dbReference type="AlphaFoldDB" id="A0A813H0T0"/>
<gene>
    <name evidence="2" type="ORF">PGLA2088_LOCUS1078</name>
</gene>
<reference evidence="2" key="1">
    <citation type="submission" date="2021-02" db="EMBL/GenBank/DDBJ databases">
        <authorList>
            <person name="Dougan E. K."/>
            <person name="Rhodes N."/>
            <person name="Thang M."/>
            <person name="Chan C."/>
        </authorList>
    </citation>
    <scope>NUCLEOTIDE SEQUENCE</scope>
</reference>
<dbReference type="Proteomes" id="UP000626109">
    <property type="component" value="Unassembled WGS sequence"/>
</dbReference>